<accession>A0A5D3FAP9</accession>
<protein>
    <submittedName>
        <fullName evidence="1">Phage tail protein</fullName>
    </submittedName>
</protein>
<reference evidence="1 2" key="1">
    <citation type="submission" date="2019-08" db="EMBL/GenBank/DDBJ databases">
        <title>Actinomadura sp. nov. CYP1-5 isolated from mountain soil.</title>
        <authorList>
            <person name="Songsumanus A."/>
            <person name="Kuncharoen N."/>
            <person name="Kudo T."/>
            <person name="Yuki M."/>
            <person name="Igarashi Y."/>
            <person name="Tanasupawat S."/>
        </authorList>
    </citation>
    <scope>NUCLEOTIDE SEQUENCE [LARGE SCALE GENOMIC DNA]</scope>
    <source>
        <strain evidence="1 2">CYP1-5</strain>
    </source>
</reference>
<sequence>MPLLAQPGTVQPPVQIPGVGFATARFVEANGTIWPLTSPTSGWFTLSEGVSGLGAAPYELAKDDHPRGGSRLRSSRPNDKTIVWPMHVFGKDHLQFVARWRALAEAFTRTLRIGAGWLEITRPDGSRRRIACYYEDGFEGQGRQGTGVASDSVILSLYCEDPYWIDPVPVTGYRAYSVGVPFLNPFPTVSSGQVLGATTLTNPGGVEAWPTWVVTGPASLVTFTNEDTGESFAFNPDATAIGHGDLLAGEKVTITTNPPRVTFQDGSNWIGGLDWPGAVLWALPPGESAITFQLDGAGPGSRVDLSYNARYETA</sequence>
<dbReference type="AlphaFoldDB" id="A0A5D3FAP9"/>
<evidence type="ECO:0000313" key="2">
    <source>
        <dbReference type="Proteomes" id="UP000323505"/>
    </source>
</evidence>
<dbReference type="EMBL" id="VSRQ01000007">
    <property type="protein sequence ID" value="TYK45152.1"/>
    <property type="molecule type" value="Genomic_DNA"/>
</dbReference>
<name>A0A5D3FAP9_9ACTN</name>
<gene>
    <name evidence="1" type="ORF">FXF68_31215</name>
</gene>
<evidence type="ECO:0000313" key="1">
    <source>
        <dbReference type="EMBL" id="TYK45152.1"/>
    </source>
</evidence>
<dbReference type="Proteomes" id="UP000323505">
    <property type="component" value="Unassembled WGS sequence"/>
</dbReference>
<proteinExistence type="predicted"/>
<keyword evidence="2" id="KW-1185">Reference proteome</keyword>
<comment type="caution">
    <text evidence="1">The sequence shown here is derived from an EMBL/GenBank/DDBJ whole genome shotgun (WGS) entry which is preliminary data.</text>
</comment>
<dbReference type="RefSeq" id="WP_148765536.1">
    <property type="nucleotide sequence ID" value="NZ_VSRQ01000007.1"/>
</dbReference>
<organism evidence="1 2">
    <name type="scientific">Actinomadura decatromicini</name>
    <dbReference type="NCBI Taxonomy" id="2604572"/>
    <lineage>
        <taxon>Bacteria</taxon>
        <taxon>Bacillati</taxon>
        <taxon>Actinomycetota</taxon>
        <taxon>Actinomycetes</taxon>
        <taxon>Streptosporangiales</taxon>
        <taxon>Thermomonosporaceae</taxon>
        <taxon>Actinomadura</taxon>
    </lineage>
</organism>